<feature type="signal peptide" evidence="1">
    <location>
        <begin position="1"/>
        <end position="18"/>
    </location>
</feature>
<accession>A0A5A7QXE2</accession>
<dbReference type="Proteomes" id="UP000325081">
    <property type="component" value="Unassembled WGS sequence"/>
</dbReference>
<gene>
    <name evidence="2" type="ORF">STAS_27364</name>
</gene>
<proteinExistence type="predicted"/>
<dbReference type="EMBL" id="BKCP01009070">
    <property type="protein sequence ID" value="GER50083.1"/>
    <property type="molecule type" value="Genomic_DNA"/>
</dbReference>
<keyword evidence="3" id="KW-1185">Reference proteome</keyword>
<dbReference type="PANTHER" id="PTHR35630">
    <property type="entry name" value="LEGUMINOSIN GROUP486 SECRETED PEPTIDE"/>
    <property type="match status" value="1"/>
</dbReference>
<organism evidence="2 3">
    <name type="scientific">Striga asiatica</name>
    <name type="common">Asiatic witchweed</name>
    <name type="synonym">Buchnera asiatica</name>
    <dbReference type="NCBI Taxonomy" id="4170"/>
    <lineage>
        <taxon>Eukaryota</taxon>
        <taxon>Viridiplantae</taxon>
        <taxon>Streptophyta</taxon>
        <taxon>Embryophyta</taxon>
        <taxon>Tracheophyta</taxon>
        <taxon>Spermatophyta</taxon>
        <taxon>Magnoliopsida</taxon>
        <taxon>eudicotyledons</taxon>
        <taxon>Gunneridae</taxon>
        <taxon>Pentapetalae</taxon>
        <taxon>asterids</taxon>
        <taxon>lamiids</taxon>
        <taxon>Lamiales</taxon>
        <taxon>Orobanchaceae</taxon>
        <taxon>Buchnereae</taxon>
        <taxon>Striga</taxon>
    </lineage>
</organism>
<protein>
    <submittedName>
        <fullName evidence="2">Autoinhibited Ca2+-ATPase 1</fullName>
    </submittedName>
</protein>
<dbReference type="AlphaFoldDB" id="A0A5A7QXE2"/>
<name>A0A5A7QXE2_STRAF</name>
<evidence type="ECO:0000256" key="1">
    <source>
        <dbReference type="SAM" id="SignalP"/>
    </source>
</evidence>
<evidence type="ECO:0000313" key="2">
    <source>
        <dbReference type="EMBL" id="GER50083.1"/>
    </source>
</evidence>
<dbReference type="PANTHER" id="PTHR35630:SF1">
    <property type="entry name" value="LEGUMINOSIN GROUP486 SECRETED PEPTIDE"/>
    <property type="match status" value="1"/>
</dbReference>
<evidence type="ECO:0000313" key="3">
    <source>
        <dbReference type="Proteomes" id="UP000325081"/>
    </source>
</evidence>
<feature type="chain" id="PRO_5022871326" evidence="1">
    <location>
        <begin position="19"/>
        <end position="123"/>
    </location>
</feature>
<reference evidence="3" key="1">
    <citation type="journal article" date="2019" name="Curr. Biol.">
        <title>Genome Sequence of Striga asiatica Provides Insight into the Evolution of Plant Parasitism.</title>
        <authorList>
            <person name="Yoshida S."/>
            <person name="Kim S."/>
            <person name="Wafula E.K."/>
            <person name="Tanskanen J."/>
            <person name="Kim Y.M."/>
            <person name="Honaas L."/>
            <person name="Yang Z."/>
            <person name="Spallek T."/>
            <person name="Conn C.E."/>
            <person name="Ichihashi Y."/>
            <person name="Cheong K."/>
            <person name="Cui S."/>
            <person name="Der J.P."/>
            <person name="Gundlach H."/>
            <person name="Jiao Y."/>
            <person name="Hori C."/>
            <person name="Ishida J.K."/>
            <person name="Kasahara H."/>
            <person name="Kiba T."/>
            <person name="Kim M.S."/>
            <person name="Koo N."/>
            <person name="Laohavisit A."/>
            <person name="Lee Y.H."/>
            <person name="Lumba S."/>
            <person name="McCourt P."/>
            <person name="Mortimer J.C."/>
            <person name="Mutuku J.M."/>
            <person name="Nomura T."/>
            <person name="Sasaki-Sekimoto Y."/>
            <person name="Seto Y."/>
            <person name="Wang Y."/>
            <person name="Wakatake T."/>
            <person name="Sakakibara H."/>
            <person name="Demura T."/>
            <person name="Yamaguchi S."/>
            <person name="Yoneyama K."/>
            <person name="Manabe R.I."/>
            <person name="Nelson D.C."/>
            <person name="Schulman A.H."/>
            <person name="Timko M.P."/>
            <person name="dePamphilis C.W."/>
            <person name="Choi D."/>
            <person name="Shirasu K."/>
        </authorList>
    </citation>
    <scope>NUCLEOTIDE SEQUENCE [LARGE SCALE GENOMIC DNA]</scope>
    <source>
        <strain evidence="3">cv. UVA1</strain>
    </source>
</reference>
<sequence>MAFKCLLFLVLLANFSAGFSVVIHFSNAVGSQAPINLRVRSNGYLTGSALLRPLWVYEVEVDNNNNNEYSAHGVYGIAHSDFEAYEPTRDKGHANIYWRADDWGFSFSYDNIEFERDAPWDSE</sequence>
<keyword evidence="1" id="KW-0732">Signal</keyword>
<dbReference type="OrthoDB" id="1735862at2759"/>
<comment type="caution">
    <text evidence="2">The sequence shown here is derived from an EMBL/GenBank/DDBJ whole genome shotgun (WGS) entry which is preliminary data.</text>
</comment>